<proteinExistence type="predicted"/>
<name>A0A1M5UI36_9FIRM</name>
<dbReference type="InterPro" id="IPR019076">
    <property type="entry name" value="Spore_lipoprot_YhcN/YlaJ-like"/>
</dbReference>
<dbReference type="Proteomes" id="UP000184389">
    <property type="component" value="Unassembled WGS sequence"/>
</dbReference>
<dbReference type="STRING" id="1123281.SAMN02745180_00657"/>
<sequence>MKGKKIKVIVSTFLAVFLVFIMCSCQKNEVKVEEEDNEDVSTNVAASKTNEFVEMAENIADNVVDLIGVEDATAIIYGEDIVVAVEMSDKNTLTIGMKGMIKDVVMNNDNMINNVFITDDAKIFEKVDTIEQNLIKGEDIKNYREEINKIKKRISSEKNNE</sequence>
<protein>
    <submittedName>
        <fullName evidence="1">Sporulation lipoprotein, YhcN/YlaJ family</fullName>
    </submittedName>
</protein>
<dbReference type="PROSITE" id="PS51257">
    <property type="entry name" value="PROKAR_LIPOPROTEIN"/>
    <property type="match status" value="1"/>
</dbReference>
<accession>A0A1M5UI36</accession>
<dbReference type="OrthoDB" id="1707676at2"/>
<gene>
    <name evidence="1" type="ORF">SAMN02745180_00657</name>
</gene>
<dbReference type="RefSeq" id="WP_072743235.1">
    <property type="nucleotide sequence ID" value="NZ_FQXR01000003.1"/>
</dbReference>
<organism evidence="1 2">
    <name type="scientific">Sporanaerobacter acetigenes DSM 13106</name>
    <dbReference type="NCBI Taxonomy" id="1123281"/>
    <lineage>
        <taxon>Bacteria</taxon>
        <taxon>Bacillati</taxon>
        <taxon>Bacillota</taxon>
        <taxon>Tissierellia</taxon>
        <taxon>Tissierellales</taxon>
        <taxon>Sporanaerobacteraceae</taxon>
        <taxon>Sporanaerobacter</taxon>
    </lineage>
</organism>
<reference evidence="1 2" key="1">
    <citation type="submission" date="2016-11" db="EMBL/GenBank/DDBJ databases">
        <authorList>
            <person name="Jaros S."/>
            <person name="Januszkiewicz K."/>
            <person name="Wedrychowicz H."/>
        </authorList>
    </citation>
    <scope>NUCLEOTIDE SEQUENCE [LARGE SCALE GENOMIC DNA]</scope>
    <source>
        <strain evidence="1 2">DSM 13106</strain>
    </source>
</reference>
<dbReference type="EMBL" id="FQXR01000003">
    <property type="protein sequence ID" value="SHH62647.1"/>
    <property type="molecule type" value="Genomic_DNA"/>
</dbReference>
<evidence type="ECO:0000313" key="2">
    <source>
        <dbReference type="Proteomes" id="UP000184389"/>
    </source>
</evidence>
<evidence type="ECO:0000313" key="1">
    <source>
        <dbReference type="EMBL" id="SHH62647.1"/>
    </source>
</evidence>
<keyword evidence="1" id="KW-0449">Lipoprotein</keyword>
<keyword evidence="2" id="KW-1185">Reference proteome</keyword>
<dbReference type="Pfam" id="PF09580">
    <property type="entry name" value="Spore_YhcN_YlaJ"/>
    <property type="match status" value="1"/>
</dbReference>
<dbReference type="AlphaFoldDB" id="A0A1M5UI36"/>